<evidence type="ECO:0000313" key="1">
    <source>
        <dbReference type="EMBL" id="AYV76481.1"/>
    </source>
</evidence>
<sequence length="267" mass="31858">MEYSYDKINDKINDRIHNKINIQLPRDIMPCTVNNIKNNKQLLNNDSYHSYNKLKFNIIGQKTRDDAINMLNKYKLTPLNHNIMMSYINGKKYDIAFDNETMIKYINDLNSLKYREDVYESINNLLQNTSDVAQIKTFSRIANSKPLRPQFITLKELRQRTTEHIIVKNCPHCGHKCSSSKEKKYVICGYNDNGYDWEGCGNDWCFRCGKMYCKKWERDELYLPTNRFHNSKCCKRHARLNNKIYPDNYCMCKNIYVCRETDQNYLL</sequence>
<gene>
    <name evidence="1" type="ORF">Terrestrivirus7_34</name>
</gene>
<dbReference type="EMBL" id="MK071985">
    <property type="protein sequence ID" value="AYV76481.1"/>
    <property type="molecule type" value="Genomic_DNA"/>
</dbReference>
<protein>
    <submittedName>
        <fullName evidence="1">Uncharacterized protein</fullName>
    </submittedName>
</protein>
<organism evidence="1">
    <name type="scientific">Terrestrivirus sp</name>
    <dbReference type="NCBI Taxonomy" id="2487775"/>
    <lineage>
        <taxon>Viruses</taxon>
        <taxon>Varidnaviria</taxon>
        <taxon>Bamfordvirae</taxon>
        <taxon>Nucleocytoviricota</taxon>
        <taxon>Megaviricetes</taxon>
        <taxon>Imitervirales</taxon>
        <taxon>Mimiviridae</taxon>
        <taxon>Klosneuvirinae</taxon>
    </lineage>
</organism>
<name>A0A3G4ZR68_9VIRU</name>
<reference evidence="1" key="1">
    <citation type="submission" date="2018-10" db="EMBL/GenBank/DDBJ databases">
        <title>Hidden diversity of soil giant viruses.</title>
        <authorList>
            <person name="Schulz F."/>
            <person name="Alteio L."/>
            <person name="Goudeau D."/>
            <person name="Ryan E.M."/>
            <person name="Malmstrom R.R."/>
            <person name="Blanchard J."/>
            <person name="Woyke T."/>
        </authorList>
    </citation>
    <scope>NUCLEOTIDE SEQUENCE</scope>
    <source>
        <strain evidence="1">TEV1</strain>
    </source>
</reference>
<accession>A0A3G4ZR68</accession>
<proteinExistence type="predicted"/>